<dbReference type="Proteomes" id="UP000295264">
    <property type="component" value="Unassembled WGS sequence"/>
</dbReference>
<sequence length="102" mass="11554">HTNMRTTEKSYKCKACGRVFSYHKSVPMKELTPEEHSVNVSNVEKPSVNTSLFKDMKTVTLGRNPMNGTMGKAFNCSNYVKINERSHTGKKPYECKECGKAF</sequence>
<gene>
    <name evidence="7" type="ORF">DBR06_SOUSAS2110145</name>
</gene>
<evidence type="ECO:0000259" key="6">
    <source>
        <dbReference type="PROSITE" id="PS50157"/>
    </source>
</evidence>
<feature type="domain" description="C2H2-type" evidence="6">
    <location>
        <begin position="93"/>
        <end position="102"/>
    </location>
</feature>
<dbReference type="InterPro" id="IPR013087">
    <property type="entry name" value="Znf_C2H2_type"/>
</dbReference>
<evidence type="ECO:0000313" key="7">
    <source>
        <dbReference type="EMBL" id="TEA39379.1"/>
    </source>
</evidence>
<dbReference type="SUPFAM" id="SSF57667">
    <property type="entry name" value="beta-beta-alpha zinc fingers"/>
    <property type="match status" value="2"/>
</dbReference>
<dbReference type="PROSITE" id="PS50157">
    <property type="entry name" value="ZINC_FINGER_C2H2_2"/>
    <property type="match status" value="1"/>
</dbReference>
<keyword evidence="2" id="KW-0677">Repeat</keyword>
<comment type="caution">
    <text evidence="7">The sequence shown here is derived from an EMBL/GenBank/DDBJ whole genome shotgun (WGS) entry which is preliminary data.</text>
</comment>
<reference evidence="7 8" key="1">
    <citation type="journal article" date="2018" name="Genomics">
        <title>Molecular footprints of inshore aquatic adaptation in Indo-Pacific humpback dolphin (Sousa chinensis).</title>
        <authorList>
            <person name="Ming Y."/>
            <person name="Jian J."/>
            <person name="Yu F."/>
            <person name="Yu X."/>
            <person name="Wang J."/>
            <person name="Liu W."/>
        </authorList>
    </citation>
    <scope>NUCLEOTIDE SEQUENCE [LARGE SCALE GENOMIC DNA]</scope>
    <source>
        <strain evidence="7">MY-2018</strain>
        <tissue evidence="7">Skin</tissue>
    </source>
</reference>
<proteinExistence type="predicted"/>
<dbReference type="EMBL" id="QWLN02004155">
    <property type="protein sequence ID" value="TEA39379.1"/>
    <property type="molecule type" value="Genomic_DNA"/>
</dbReference>
<evidence type="ECO:0000256" key="1">
    <source>
        <dbReference type="ARBA" id="ARBA00022723"/>
    </source>
</evidence>
<dbReference type="InterPro" id="IPR050758">
    <property type="entry name" value="Znf_C2H2-type"/>
</dbReference>
<dbReference type="PANTHER" id="PTHR23234">
    <property type="entry name" value="ZNF44 PROTEIN"/>
    <property type="match status" value="1"/>
</dbReference>
<dbReference type="InterPro" id="IPR036236">
    <property type="entry name" value="Znf_C2H2_sf"/>
</dbReference>
<accession>A0A484GV01</accession>
<keyword evidence="3 5" id="KW-0863">Zinc-finger</keyword>
<evidence type="ECO:0000256" key="4">
    <source>
        <dbReference type="ARBA" id="ARBA00022833"/>
    </source>
</evidence>
<keyword evidence="8" id="KW-1185">Reference proteome</keyword>
<dbReference type="AlphaFoldDB" id="A0A484GV01"/>
<evidence type="ECO:0000313" key="8">
    <source>
        <dbReference type="Proteomes" id="UP000295264"/>
    </source>
</evidence>
<evidence type="ECO:0000256" key="3">
    <source>
        <dbReference type="ARBA" id="ARBA00022771"/>
    </source>
</evidence>
<protein>
    <recommendedName>
        <fullName evidence="6">C2H2-type domain-containing protein</fullName>
    </recommendedName>
</protein>
<name>A0A484GV01_SOUCH</name>
<keyword evidence="1" id="KW-0479">Metal-binding</keyword>
<dbReference type="PANTHER" id="PTHR23234:SF10">
    <property type="entry name" value="RIKEN CDNA 6720489N17 GENE-RELATED"/>
    <property type="match status" value="1"/>
</dbReference>
<keyword evidence="4" id="KW-0862">Zinc</keyword>
<feature type="non-terminal residue" evidence="7">
    <location>
        <position position="102"/>
    </location>
</feature>
<evidence type="ECO:0000256" key="2">
    <source>
        <dbReference type="ARBA" id="ARBA00022737"/>
    </source>
</evidence>
<dbReference type="Gene3D" id="3.30.160.60">
    <property type="entry name" value="Classic Zinc Finger"/>
    <property type="match status" value="1"/>
</dbReference>
<evidence type="ECO:0000256" key="5">
    <source>
        <dbReference type="PROSITE-ProRule" id="PRU00042"/>
    </source>
</evidence>
<feature type="non-terminal residue" evidence="7">
    <location>
        <position position="1"/>
    </location>
</feature>
<dbReference type="GO" id="GO:0008270">
    <property type="term" value="F:zinc ion binding"/>
    <property type="evidence" value="ECO:0007669"/>
    <property type="project" value="UniProtKB-KW"/>
</dbReference>
<organism evidence="7 8">
    <name type="scientific">Sousa chinensis</name>
    <name type="common">Indo-pacific humpbacked dolphin</name>
    <name type="synonym">Steno chinensis</name>
    <dbReference type="NCBI Taxonomy" id="103600"/>
    <lineage>
        <taxon>Eukaryota</taxon>
        <taxon>Metazoa</taxon>
        <taxon>Chordata</taxon>
        <taxon>Craniata</taxon>
        <taxon>Vertebrata</taxon>
        <taxon>Euteleostomi</taxon>
        <taxon>Mammalia</taxon>
        <taxon>Eutheria</taxon>
        <taxon>Laurasiatheria</taxon>
        <taxon>Artiodactyla</taxon>
        <taxon>Whippomorpha</taxon>
        <taxon>Cetacea</taxon>
        <taxon>Odontoceti</taxon>
        <taxon>Delphinidae</taxon>
        <taxon>Sousa</taxon>
    </lineage>
</organism>